<dbReference type="Proteomes" id="UP000263489">
    <property type="component" value="Unassembled WGS sequence"/>
</dbReference>
<reference evidence="1 2" key="1">
    <citation type="journal article" date="2018" name="Nat. Biotechnol.">
        <title>A standardized bacterial taxonomy based on genome phylogeny substantially revises the tree of life.</title>
        <authorList>
            <person name="Parks D.H."/>
            <person name="Chuvochina M."/>
            <person name="Waite D.W."/>
            <person name="Rinke C."/>
            <person name="Skarshewski A."/>
            <person name="Chaumeil P.A."/>
            <person name="Hugenholtz P."/>
        </authorList>
    </citation>
    <scope>NUCLEOTIDE SEQUENCE [LARGE SCALE GENOMIC DNA]</scope>
    <source>
        <strain evidence="1">UBA9380</strain>
    </source>
</reference>
<evidence type="ECO:0000313" key="2">
    <source>
        <dbReference type="Proteomes" id="UP000263489"/>
    </source>
</evidence>
<protein>
    <submittedName>
        <fullName evidence="1">DUF3037 domain-containing protein</fullName>
    </submittedName>
</protein>
<evidence type="ECO:0000313" key="1">
    <source>
        <dbReference type="EMBL" id="HBC33670.1"/>
    </source>
</evidence>
<organism evidence="1 2">
    <name type="scientific">Marinobacter adhaerens</name>
    <dbReference type="NCBI Taxonomy" id="1033846"/>
    <lineage>
        <taxon>Bacteria</taxon>
        <taxon>Pseudomonadati</taxon>
        <taxon>Pseudomonadota</taxon>
        <taxon>Gammaproteobacteria</taxon>
        <taxon>Pseudomonadales</taxon>
        <taxon>Marinobacteraceae</taxon>
        <taxon>Marinobacter</taxon>
    </lineage>
</organism>
<sequence length="274" mass="32040">MRFMPYIETGEFANVGILLWAPKTRYLGFKLLRKKHARITQFFEELDRGLYLKTMANLDAELRRVQGMLKDQVGEFGDNDRDYGFHKGLFQELIRPRETIVRFSEQRAVLAENPEQTLAELYEYYVGRNFVTREYQETILEKGIKQLLEQRDLAKRFTKRRIEDQLYGVTFPFVEQKDNEAIRVIKPLFLGQTDSTAIIEHGGKWKLKVDQLRKRHLLKGPVLFPVKGPEPGQVNDLRVEAFEETLANLEGDGIEITLHTEKDRILEFAGMHAH</sequence>
<dbReference type="InterPro" id="IPR021398">
    <property type="entry name" value="DUF3037"/>
</dbReference>
<dbReference type="AlphaFoldDB" id="A0A351PP02"/>
<gene>
    <name evidence="1" type="ORF">DC045_04960</name>
</gene>
<comment type="caution">
    <text evidence="1">The sequence shown here is derived from an EMBL/GenBank/DDBJ whole genome shotgun (WGS) entry which is preliminary data.</text>
</comment>
<dbReference type="Pfam" id="PF11236">
    <property type="entry name" value="DUF3037"/>
    <property type="match status" value="1"/>
</dbReference>
<name>A0A351PP02_9GAMM</name>
<accession>A0A351PP02</accession>
<dbReference type="EMBL" id="DNNA01000077">
    <property type="protein sequence ID" value="HBC33670.1"/>
    <property type="molecule type" value="Genomic_DNA"/>
</dbReference>
<proteinExistence type="predicted"/>